<feature type="domain" description="DEAD-box RNA helicase Q" evidence="11">
    <location>
        <begin position="111"/>
        <end position="139"/>
    </location>
</feature>
<keyword evidence="13" id="KW-1185">Reference proteome</keyword>
<sequence>MLTLVSTRLFLYRGDSLPLRRLCLIPGAAKVHTRVKLQSRTERQSGPLTLATLGFKREPESEKDNKTNKIGPTSSAEDFRKTIKKPIRISAVKAVGVKVPLEIEAAPFAAKTFSELGLPPLLIEHLDRVGLTVPTDVQATAIPTISKDHDVIIQSYTGSGKTLAYLLPILAKIGPLKCSSETDEPDKKKGIEAVIVAPSRELGMQIVREVEKLLGPAGKKAVQQLVGGANRSRQEEALKKNKPAIVVGTPGRIAEISAAGKLQTHGCRFLVLDEVDELLSFNFREDMHRILEHVGKRAGGEQPNKALGPLARRIERQTIFVSATVPFSVVRAARSWGRDPLLVRAKNVLPLDSIPASGPVSISGSTSTSASSVMTQGTVESLPPVLKHYYCVSRAQHKIDTLRKCVHALDAKSVIAFMNHSKRLKDVVFKLEARGIKASELHGDIGKLARSTVLKKFKGGEVRVLVTNELSARGLDVAECDLVVNLDLPTDSIHYAHRAGRTGRLGRKGSVVSICEEPEVFIVKKMQRQLGVPINHCEFTEGNLVVSNEEKEKENTPSEVARLRNHTAAFSELDEVHKL</sequence>
<dbReference type="InterPro" id="IPR011545">
    <property type="entry name" value="DEAD/DEAH_box_helicase_dom"/>
</dbReference>
<dbReference type="GO" id="GO:0016787">
    <property type="term" value="F:hydrolase activity"/>
    <property type="evidence" value="ECO:0007669"/>
    <property type="project" value="UniProtKB-KW"/>
</dbReference>
<evidence type="ECO:0000256" key="6">
    <source>
        <dbReference type="ARBA" id="ARBA00047984"/>
    </source>
</evidence>
<reference evidence="12 13" key="1">
    <citation type="submission" date="2020-10" db="EMBL/GenBank/DDBJ databases">
        <title>The Coptis chinensis genome and diversification of protoberbering-type alkaloids.</title>
        <authorList>
            <person name="Wang B."/>
            <person name="Shu S."/>
            <person name="Song C."/>
            <person name="Liu Y."/>
        </authorList>
    </citation>
    <scope>NUCLEOTIDE SEQUENCE [LARGE SCALE GENOMIC DNA]</scope>
    <source>
        <strain evidence="12">HL-2020</strain>
        <tissue evidence="12">Leaf</tissue>
    </source>
</reference>
<dbReference type="SMART" id="SM00487">
    <property type="entry name" value="DEXDc"/>
    <property type="match status" value="1"/>
</dbReference>
<dbReference type="InterPro" id="IPR027417">
    <property type="entry name" value="P-loop_NTPase"/>
</dbReference>
<dbReference type="GO" id="GO:0005524">
    <property type="term" value="F:ATP binding"/>
    <property type="evidence" value="ECO:0007669"/>
    <property type="project" value="UniProtKB-KW"/>
</dbReference>
<keyword evidence="3" id="KW-0378">Hydrolase</keyword>
<evidence type="ECO:0000259" key="11">
    <source>
        <dbReference type="PROSITE" id="PS51195"/>
    </source>
</evidence>
<comment type="caution">
    <text evidence="12">The sequence shown here is derived from an EMBL/GenBank/DDBJ whole genome shotgun (WGS) entry which is preliminary data.</text>
</comment>
<dbReference type="EC" id="3.6.4.13" evidence="1"/>
<proteinExistence type="predicted"/>
<dbReference type="OrthoDB" id="10256233at2759"/>
<dbReference type="InterPro" id="IPR014001">
    <property type="entry name" value="Helicase_ATP-bd"/>
</dbReference>
<keyword evidence="2" id="KW-0547">Nucleotide-binding</keyword>
<keyword evidence="4" id="KW-0347">Helicase</keyword>
<dbReference type="GO" id="GO:0003723">
    <property type="term" value="F:RNA binding"/>
    <property type="evidence" value="ECO:0007669"/>
    <property type="project" value="TreeGrafter"/>
</dbReference>
<dbReference type="CDD" id="cd18787">
    <property type="entry name" value="SF2_C_DEAD"/>
    <property type="match status" value="1"/>
</dbReference>
<evidence type="ECO:0000256" key="5">
    <source>
        <dbReference type="ARBA" id="ARBA00022840"/>
    </source>
</evidence>
<dbReference type="GO" id="GO:0003724">
    <property type="term" value="F:RNA helicase activity"/>
    <property type="evidence" value="ECO:0007669"/>
    <property type="project" value="UniProtKB-EC"/>
</dbReference>
<feature type="region of interest" description="Disordered" evidence="8">
    <location>
        <begin position="54"/>
        <end position="76"/>
    </location>
</feature>
<feature type="domain" description="Helicase C-terminal" evidence="10">
    <location>
        <begin position="401"/>
        <end position="545"/>
    </location>
</feature>
<dbReference type="CDD" id="cd00268">
    <property type="entry name" value="DEADc"/>
    <property type="match status" value="1"/>
</dbReference>
<dbReference type="PROSITE" id="PS51195">
    <property type="entry name" value="Q_MOTIF"/>
    <property type="match status" value="1"/>
</dbReference>
<dbReference type="PROSITE" id="PS51194">
    <property type="entry name" value="HELICASE_CTER"/>
    <property type="match status" value="1"/>
</dbReference>
<dbReference type="PROSITE" id="PS51192">
    <property type="entry name" value="HELICASE_ATP_BIND_1"/>
    <property type="match status" value="1"/>
</dbReference>
<evidence type="ECO:0000313" key="13">
    <source>
        <dbReference type="Proteomes" id="UP000631114"/>
    </source>
</evidence>
<evidence type="ECO:0000256" key="7">
    <source>
        <dbReference type="PROSITE-ProRule" id="PRU00552"/>
    </source>
</evidence>
<evidence type="ECO:0000256" key="1">
    <source>
        <dbReference type="ARBA" id="ARBA00012552"/>
    </source>
</evidence>
<comment type="catalytic activity">
    <reaction evidence="6">
        <text>ATP + H2O = ADP + phosphate + H(+)</text>
        <dbReference type="Rhea" id="RHEA:13065"/>
        <dbReference type="ChEBI" id="CHEBI:15377"/>
        <dbReference type="ChEBI" id="CHEBI:15378"/>
        <dbReference type="ChEBI" id="CHEBI:30616"/>
        <dbReference type="ChEBI" id="CHEBI:43474"/>
        <dbReference type="ChEBI" id="CHEBI:456216"/>
        <dbReference type="EC" id="3.6.4.13"/>
    </reaction>
</comment>
<dbReference type="SUPFAM" id="SSF52540">
    <property type="entry name" value="P-loop containing nucleoside triphosphate hydrolases"/>
    <property type="match status" value="1"/>
</dbReference>
<dbReference type="InterPro" id="IPR001650">
    <property type="entry name" value="Helicase_C-like"/>
</dbReference>
<dbReference type="InterPro" id="IPR050547">
    <property type="entry name" value="DEAD_box_RNA_helicases"/>
</dbReference>
<dbReference type="Proteomes" id="UP000631114">
    <property type="component" value="Unassembled WGS sequence"/>
</dbReference>
<dbReference type="Pfam" id="PF00270">
    <property type="entry name" value="DEAD"/>
    <property type="match status" value="1"/>
</dbReference>
<dbReference type="InterPro" id="IPR044742">
    <property type="entry name" value="DEAD/DEAH_RhlB"/>
</dbReference>
<dbReference type="AlphaFoldDB" id="A0A835IIL9"/>
<evidence type="ECO:0000256" key="2">
    <source>
        <dbReference type="ARBA" id="ARBA00022741"/>
    </source>
</evidence>
<evidence type="ECO:0000256" key="8">
    <source>
        <dbReference type="SAM" id="MobiDB-lite"/>
    </source>
</evidence>
<keyword evidence="5" id="KW-0067">ATP-binding</keyword>
<evidence type="ECO:0000313" key="12">
    <source>
        <dbReference type="EMBL" id="KAF9616378.1"/>
    </source>
</evidence>
<gene>
    <name evidence="12" type="ORF">IFM89_029632</name>
</gene>
<dbReference type="EMBL" id="JADFTS010000003">
    <property type="protein sequence ID" value="KAF9616378.1"/>
    <property type="molecule type" value="Genomic_DNA"/>
</dbReference>
<dbReference type="PANTHER" id="PTHR47963:SF3">
    <property type="entry name" value="DEAD-BOX ATP-DEPENDENT RNA HELICASE 47, MITOCHONDRIAL"/>
    <property type="match status" value="1"/>
</dbReference>
<feature type="domain" description="Helicase ATP-binding" evidence="9">
    <location>
        <begin position="142"/>
        <end position="343"/>
    </location>
</feature>
<dbReference type="Gene3D" id="3.40.50.300">
    <property type="entry name" value="P-loop containing nucleotide triphosphate hydrolases"/>
    <property type="match status" value="2"/>
</dbReference>
<name>A0A835IIL9_9MAGN</name>
<dbReference type="PANTHER" id="PTHR47963">
    <property type="entry name" value="DEAD-BOX ATP-DEPENDENT RNA HELICASE 47, MITOCHONDRIAL"/>
    <property type="match status" value="1"/>
</dbReference>
<accession>A0A835IIL9</accession>
<evidence type="ECO:0000259" key="9">
    <source>
        <dbReference type="PROSITE" id="PS51192"/>
    </source>
</evidence>
<feature type="short sequence motif" description="Q motif" evidence="7">
    <location>
        <begin position="111"/>
        <end position="139"/>
    </location>
</feature>
<feature type="compositionally biased region" description="Basic and acidic residues" evidence="8">
    <location>
        <begin position="55"/>
        <end position="67"/>
    </location>
</feature>
<dbReference type="Pfam" id="PF00271">
    <property type="entry name" value="Helicase_C"/>
    <property type="match status" value="1"/>
</dbReference>
<dbReference type="SMART" id="SM00490">
    <property type="entry name" value="HELICc"/>
    <property type="match status" value="1"/>
</dbReference>
<evidence type="ECO:0000256" key="3">
    <source>
        <dbReference type="ARBA" id="ARBA00022801"/>
    </source>
</evidence>
<evidence type="ECO:0000256" key="4">
    <source>
        <dbReference type="ARBA" id="ARBA00022806"/>
    </source>
</evidence>
<dbReference type="InterPro" id="IPR014014">
    <property type="entry name" value="RNA_helicase_DEAD_Q_motif"/>
</dbReference>
<evidence type="ECO:0000259" key="10">
    <source>
        <dbReference type="PROSITE" id="PS51194"/>
    </source>
</evidence>
<protein>
    <recommendedName>
        <fullName evidence="1">RNA helicase</fullName>
        <ecNumber evidence="1">3.6.4.13</ecNumber>
    </recommendedName>
</protein>
<organism evidence="12 13">
    <name type="scientific">Coptis chinensis</name>
    <dbReference type="NCBI Taxonomy" id="261450"/>
    <lineage>
        <taxon>Eukaryota</taxon>
        <taxon>Viridiplantae</taxon>
        <taxon>Streptophyta</taxon>
        <taxon>Embryophyta</taxon>
        <taxon>Tracheophyta</taxon>
        <taxon>Spermatophyta</taxon>
        <taxon>Magnoliopsida</taxon>
        <taxon>Ranunculales</taxon>
        <taxon>Ranunculaceae</taxon>
        <taxon>Coptidoideae</taxon>
        <taxon>Coptis</taxon>
    </lineage>
</organism>